<keyword evidence="4" id="KW-1185">Reference proteome</keyword>
<name>A0ABY7C1H6_9HYPH</name>
<keyword evidence="3" id="KW-0238">DNA-binding</keyword>
<gene>
    <name evidence="3" type="ORF">OH818_06710</name>
</gene>
<evidence type="ECO:0000313" key="3">
    <source>
        <dbReference type="EMBL" id="WAP69873.1"/>
    </source>
</evidence>
<dbReference type="Proteomes" id="UP001164020">
    <property type="component" value="Chromosome"/>
</dbReference>
<dbReference type="Pfam" id="PF13356">
    <property type="entry name" value="Arm-DNA-bind_3"/>
    <property type="match status" value="1"/>
</dbReference>
<evidence type="ECO:0000313" key="4">
    <source>
        <dbReference type="Proteomes" id="UP001164020"/>
    </source>
</evidence>
<dbReference type="RefSeq" id="WP_268882299.1">
    <property type="nucleotide sequence ID" value="NZ_CP114029.1"/>
</dbReference>
<dbReference type="InterPro" id="IPR038488">
    <property type="entry name" value="Integrase_DNA-bd_sf"/>
</dbReference>
<dbReference type="EMBL" id="CP114029">
    <property type="protein sequence ID" value="WAP69873.1"/>
    <property type="molecule type" value="Genomic_DNA"/>
</dbReference>
<feature type="domain" description="Integrase DNA-binding" evidence="2">
    <location>
        <begin position="20"/>
        <end position="82"/>
    </location>
</feature>
<reference evidence="3" key="1">
    <citation type="submission" date="2022-12" db="EMBL/GenBank/DDBJ databases">
        <title>Jiella pelagia sp. nov., isolated from phosphonate enriched culture of Northwest Pacific surface seawater.</title>
        <authorList>
            <person name="Shin D.Y."/>
            <person name="Hwang C.Y."/>
        </authorList>
    </citation>
    <scope>NUCLEOTIDE SEQUENCE</scope>
    <source>
        <strain evidence="3">HL-NP1</strain>
    </source>
</reference>
<sequence length="394" mass="43304">MKRAKKAAASREYPDGSPLLIADEREPGLTLKVRGRSASWILKFNGKSRTLGSLNDVGSASAARERAQAVRALLAAGDDPAAYLSGLAAGRTHDEAVALAVKRKSAAAGHWTWDDLARRYYQNLEEGDAAEDGSPIPPSADTLRDAERYLGLRDGQPGKNGKPWNTGGHHHLRGKLVTEIDLENMRNGARDARSISCARKCVNYARAAFEWALENHGGTSGLSKVKPSWRMVSPQWKPRRRNRSVEAEALAKVLHTAEIWFNRPLPGRRIDAPAADEITVAALWWLALSGQRRSASMCIRRDQVRDHPERQGWKIVAFPGAVMKSGRNHLLPVPPAVVERVLNRATLRPKGVDLAVPGDPKGQRLHRRHPPERRRRFAVFCIVSAVSTSTASSG</sequence>
<dbReference type="Gene3D" id="3.30.160.390">
    <property type="entry name" value="Integrase, DNA-binding domain"/>
    <property type="match status" value="1"/>
</dbReference>
<proteinExistence type="predicted"/>
<evidence type="ECO:0000256" key="1">
    <source>
        <dbReference type="SAM" id="MobiDB-lite"/>
    </source>
</evidence>
<dbReference type="InterPro" id="IPR025166">
    <property type="entry name" value="Integrase_DNA_bind_dom"/>
</dbReference>
<evidence type="ECO:0000259" key="2">
    <source>
        <dbReference type="Pfam" id="PF13356"/>
    </source>
</evidence>
<dbReference type="GO" id="GO:0003677">
    <property type="term" value="F:DNA binding"/>
    <property type="evidence" value="ECO:0007669"/>
    <property type="project" value="UniProtKB-KW"/>
</dbReference>
<feature type="region of interest" description="Disordered" evidence="1">
    <location>
        <begin position="151"/>
        <end position="170"/>
    </location>
</feature>
<accession>A0ABY7C1H6</accession>
<dbReference type="SUPFAM" id="SSF56349">
    <property type="entry name" value="DNA breaking-rejoining enzymes"/>
    <property type="match status" value="1"/>
</dbReference>
<organism evidence="3 4">
    <name type="scientific">Jiella pelagia</name>
    <dbReference type="NCBI Taxonomy" id="2986949"/>
    <lineage>
        <taxon>Bacteria</taxon>
        <taxon>Pseudomonadati</taxon>
        <taxon>Pseudomonadota</taxon>
        <taxon>Alphaproteobacteria</taxon>
        <taxon>Hyphomicrobiales</taxon>
        <taxon>Aurantimonadaceae</taxon>
        <taxon>Jiella</taxon>
    </lineage>
</organism>
<dbReference type="InterPro" id="IPR011010">
    <property type="entry name" value="DNA_brk_join_enz"/>
</dbReference>
<protein>
    <submittedName>
        <fullName evidence="3">Arm DNA-binding domain-containing protein</fullName>
    </submittedName>
</protein>